<keyword evidence="3" id="KW-1185">Reference proteome</keyword>
<comment type="caution">
    <text evidence="2">The sequence shown here is derived from an EMBL/GenBank/DDBJ whole genome shotgun (WGS) entry which is preliminary data.</text>
</comment>
<proteinExistence type="predicted"/>
<evidence type="ECO:0000313" key="3">
    <source>
        <dbReference type="Proteomes" id="UP001564626"/>
    </source>
</evidence>
<evidence type="ECO:0000256" key="1">
    <source>
        <dbReference type="SAM" id="MobiDB-lite"/>
    </source>
</evidence>
<feature type="region of interest" description="Disordered" evidence="1">
    <location>
        <begin position="1"/>
        <end position="36"/>
    </location>
</feature>
<evidence type="ECO:0008006" key="4">
    <source>
        <dbReference type="Google" id="ProtNLM"/>
    </source>
</evidence>
<name>A0ABV4CIX8_9PSEU</name>
<dbReference type="EMBL" id="JBGEHV010000016">
    <property type="protein sequence ID" value="MEY8039952.1"/>
    <property type="molecule type" value="Genomic_DNA"/>
</dbReference>
<gene>
    <name evidence="2" type="ORF">AB8O55_11145</name>
</gene>
<protein>
    <recommendedName>
        <fullName evidence="4">DUF3039 domain-containing protein</fullName>
    </recommendedName>
</protein>
<accession>A0ABV4CIX8</accession>
<dbReference type="RefSeq" id="WP_369774752.1">
    <property type="nucleotide sequence ID" value="NZ_JBGEHV010000016.1"/>
</dbReference>
<reference evidence="2 3" key="1">
    <citation type="submission" date="2024-08" db="EMBL/GenBank/DDBJ databases">
        <title>Genome mining of Saccharopolyspora cebuensis PGLac3 from Nigerian medicinal plant.</title>
        <authorList>
            <person name="Ezeobiora C.E."/>
            <person name="Igbokwe N.H."/>
            <person name="Amin D.H."/>
            <person name="Mendie U.E."/>
        </authorList>
    </citation>
    <scope>NUCLEOTIDE SEQUENCE [LARGE SCALE GENOMIC DNA]</scope>
    <source>
        <strain evidence="2 3">PGLac3</strain>
    </source>
</reference>
<feature type="compositionally biased region" description="Basic and acidic residues" evidence="1">
    <location>
        <begin position="15"/>
        <end position="26"/>
    </location>
</feature>
<dbReference type="Proteomes" id="UP001564626">
    <property type="component" value="Unassembled WGS sequence"/>
</dbReference>
<evidence type="ECO:0000313" key="2">
    <source>
        <dbReference type="EMBL" id="MEY8039952.1"/>
    </source>
</evidence>
<organism evidence="2 3">
    <name type="scientific">Saccharopolyspora cebuensis</name>
    <dbReference type="NCBI Taxonomy" id="418759"/>
    <lineage>
        <taxon>Bacteria</taxon>
        <taxon>Bacillati</taxon>
        <taxon>Actinomycetota</taxon>
        <taxon>Actinomycetes</taxon>
        <taxon>Pseudonocardiales</taxon>
        <taxon>Pseudonocardiaceae</taxon>
        <taxon>Saccharopolyspora</taxon>
    </lineage>
</organism>
<sequence length="103" mass="11024">MIAALSSDAPPVSRAELDAPSVRELDETQPEESVRAAASGELYALSWREREVHRVAPDAARTRIDGRPLVIGQCGGLGWGPRTTVPGEWPTCAECEQIAGART</sequence>